<sequence>MSYADFIDDKNVEGHPPSGLFDRMRAEVWFHRSFPEFLAQIDPSLLPDMPKGLPVPKDFE</sequence>
<gene>
    <name evidence="1" type="ORF">ATPR_3397</name>
</gene>
<evidence type="ECO:0000313" key="2">
    <source>
        <dbReference type="Proteomes" id="UP000004319"/>
    </source>
</evidence>
<name>F7VJ48_9PROT</name>
<comment type="caution">
    <text evidence="1">The sequence shown here is derived from an EMBL/GenBank/DDBJ whole genome shotgun (WGS) entry which is preliminary data.</text>
</comment>
<protein>
    <submittedName>
        <fullName evidence="1">Uncharacterized protein</fullName>
    </submittedName>
</protein>
<dbReference type="AlphaFoldDB" id="F7VJ48"/>
<dbReference type="EMBL" id="BABS01000243">
    <property type="protein sequence ID" value="GAA10393.1"/>
    <property type="molecule type" value="Genomic_DNA"/>
</dbReference>
<dbReference type="Proteomes" id="UP000004319">
    <property type="component" value="Unassembled WGS sequence"/>
</dbReference>
<reference evidence="1 2" key="1">
    <citation type="journal article" date="2011" name="Biochem. Biophys. Res. Commun.">
        <title>Increased number of Arginine-based salt bridges contributes to the thermotolerance of thermotolerant acetic acid bacteria, Acetobacter tropicalis SKU1100.</title>
        <authorList>
            <person name="Matsutani M."/>
            <person name="Hirakawa H."/>
            <person name="Nishikura M."/>
            <person name="Soemphol W."/>
            <person name="Ali I.A.I."/>
            <person name="Yakushi T."/>
            <person name="Matsushita K."/>
        </authorList>
    </citation>
    <scope>NUCLEOTIDE SEQUENCE [LARGE SCALE GENOMIC DNA]</scope>
    <source>
        <strain evidence="1 2">NBRC 101654</strain>
    </source>
</reference>
<organism evidence="1 2">
    <name type="scientific">Acetobacter tropicalis NBRC 101654</name>
    <dbReference type="NCBI Taxonomy" id="749388"/>
    <lineage>
        <taxon>Bacteria</taxon>
        <taxon>Pseudomonadati</taxon>
        <taxon>Pseudomonadota</taxon>
        <taxon>Alphaproteobacteria</taxon>
        <taxon>Acetobacterales</taxon>
        <taxon>Acetobacteraceae</taxon>
        <taxon>Acetobacter</taxon>
    </lineage>
</organism>
<proteinExistence type="predicted"/>
<evidence type="ECO:0000313" key="1">
    <source>
        <dbReference type="EMBL" id="GAA10393.1"/>
    </source>
</evidence>
<accession>F7VJ48</accession>